<dbReference type="Pfam" id="PF07298">
    <property type="entry name" value="NnrU"/>
    <property type="match status" value="1"/>
</dbReference>
<organism evidence="7 8">
    <name type="scientific">Sinorhizobium glycinis</name>
    <dbReference type="NCBI Taxonomy" id="1472378"/>
    <lineage>
        <taxon>Bacteria</taxon>
        <taxon>Pseudomonadati</taxon>
        <taxon>Pseudomonadota</taxon>
        <taxon>Alphaproteobacteria</taxon>
        <taxon>Hyphomicrobiales</taxon>
        <taxon>Rhizobiaceae</taxon>
        <taxon>Sinorhizobium/Ensifer group</taxon>
        <taxon>Sinorhizobium</taxon>
    </lineage>
</organism>
<feature type="transmembrane region" description="Helical" evidence="5">
    <location>
        <begin position="194"/>
        <end position="219"/>
    </location>
</feature>
<evidence type="ECO:0000313" key="8">
    <source>
        <dbReference type="Proteomes" id="UP000094025"/>
    </source>
</evidence>
<dbReference type="InterPro" id="IPR009915">
    <property type="entry name" value="NnrU_dom"/>
</dbReference>
<evidence type="ECO:0000256" key="4">
    <source>
        <dbReference type="ARBA" id="ARBA00023136"/>
    </source>
</evidence>
<keyword evidence="8" id="KW-1185">Reference proteome</keyword>
<feature type="domain" description="NnrU" evidence="6">
    <location>
        <begin position="4"/>
        <end position="221"/>
    </location>
</feature>
<evidence type="ECO:0000313" key="7">
    <source>
        <dbReference type="EMBL" id="OAP35127.1"/>
    </source>
</evidence>
<dbReference type="STRING" id="1472378.AU381_25525"/>
<evidence type="ECO:0000259" key="6">
    <source>
        <dbReference type="Pfam" id="PF07298"/>
    </source>
</evidence>
<keyword evidence="2 5" id="KW-0812">Transmembrane</keyword>
<dbReference type="Proteomes" id="UP000094025">
    <property type="component" value="Unassembled WGS sequence"/>
</dbReference>
<protein>
    <submittedName>
        <fullName evidence="7">NnrU family protein</fullName>
    </submittedName>
</protein>
<feature type="transmembrane region" description="Helical" evidence="5">
    <location>
        <begin position="134"/>
        <end position="151"/>
    </location>
</feature>
<dbReference type="GO" id="GO:0016020">
    <property type="term" value="C:membrane"/>
    <property type="evidence" value="ECO:0007669"/>
    <property type="project" value="UniProtKB-SubCell"/>
</dbReference>
<reference evidence="7 8" key="1">
    <citation type="journal article" date="2016" name="Int. J. Syst. Evol. Microbiol.">
        <title>Ensifer glycinis sp. nov., an novel rhizobial species associated with Glycine spp.</title>
        <authorList>
            <person name="Yan H."/>
            <person name="Yan J."/>
            <person name="Sui X.H."/>
            <person name="Wang E.T."/>
            <person name="Chen W.X."/>
            <person name="Zhang X.X."/>
            <person name="Chen W.F."/>
        </authorList>
    </citation>
    <scope>NUCLEOTIDE SEQUENCE [LARGE SCALE GENOMIC DNA]</scope>
    <source>
        <strain evidence="7 8">CCBAU 23380</strain>
    </source>
</reference>
<dbReference type="OrthoDB" id="7828645at2"/>
<feature type="transmembrane region" description="Helical" evidence="5">
    <location>
        <begin position="35"/>
        <end position="56"/>
    </location>
</feature>
<keyword evidence="4 5" id="KW-0472">Membrane</keyword>
<dbReference type="AlphaFoldDB" id="A0A178XIR8"/>
<evidence type="ECO:0000256" key="5">
    <source>
        <dbReference type="SAM" id="Phobius"/>
    </source>
</evidence>
<comment type="caution">
    <text evidence="7">The sequence shown here is derived from an EMBL/GenBank/DDBJ whole genome shotgun (WGS) entry which is preliminary data.</text>
</comment>
<dbReference type="Gene3D" id="1.20.120.1630">
    <property type="match status" value="1"/>
</dbReference>
<feature type="transmembrane region" description="Helical" evidence="5">
    <location>
        <begin position="68"/>
        <end position="90"/>
    </location>
</feature>
<sequence length="228" mass="24576">MAEFLLALFVFLVLHSIPAIPAIRGRLISLLGRAAYFSLYSLVSIVVLGWVFYAALNVDYIPLWEPAAWQAWMTLLAAPVGVFLVVAGLFSVNPLSVSIRQGQRPGAIVSVTRHPVLWGFTIWALGHLVANGDLRSLILFGGFALFALGTIPMMERRARSRLGDQWQRLAGETSILPFAALFHGRTPLSGDAPLVIAAAGTAVLTLWLLAGGHAALFYADPLVLATAF</sequence>
<accession>A0A178XIR8</accession>
<keyword evidence="3 5" id="KW-1133">Transmembrane helix</keyword>
<evidence type="ECO:0000256" key="3">
    <source>
        <dbReference type="ARBA" id="ARBA00022989"/>
    </source>
</evidence>
<dbReference type="EMBL" id="LPUX01000067">
    <property type="protein sequence ID" value="OAP35127.1"/>
    <property type="molecule type" value="Genomic_DNA"/>
</dbReference>
<evidence type="ECO:0000256" key="1">
    <source>
        <dbReference type="ARBA" id="ARBA00004141"/>
    </source>
</evidence>
<gene>
    <name evidence="7" type="ORF">AU381_25525</name>
</gene>
<name>A0A178XIR8_9HYPH</name>
<comment type="subcellular location">
    <subcellularLocation>
        <location evidence="1">Membrane</location>
        <topology evidence="1">Multi-pass membrane protein</topology>
    </subcellularLocation>
</comment>
<evidence type="ECO:0000256" key="2">
    <source>
        <dbReference type="ARBA" id="ARBA00022692"/>
    </source>
</evidence>
<dbReference type="RefSeq" id="WP_064244371.1">
    <property type="nucleotide sequence ID" value="NZ_LPUX01000067.1"/>
</dbReference>
<proteinExistence type="predicted"/>